<proteinExistence type="predicted"/>
<feature type="compositionally biased region" description="Acidic residues" evidence="1">
    <location>
        <begin position="745"/>
        <end position="754"/>
    </location>
</feature>
<feature type="compositionally biased region" description="Basic and acidic residues" evidence="1">
    <location>
        <begin position="1269"/>
        <end position="1281"/>
    </location>
</feature>
<feature type="region of interest" description="Disordered" evidence="1">
    <location>
        <begin position="315"/>
        <end position="363"/>
    </location>
</feature>
<name>A0A0N0DSV4_LEPPY</name>
<feature type="compositionally biased region" description="Polar residues" evidence="1">
    <location>
        <begin position="1"/>
        <end position="12"/>
    </location>
</feature>
<dbReference type="EMBL" id="LGTL01000021">
    <property type="protein sequence ID" value="KPA76130.1"/>
    <property type="molecule type" value="Genomic_DNA"/>
</dbReference>
<reference evidence="2 3" key="1">
    <citation type="submission" date="2015-07" db="EMBL/GenBank/DDBJ databases">
        <title>High-quality genome of monoxenous trypanosomatid Leptomonas pyrrhocoris.</title>
        <authorList>
            <person name="Flegontov P."/>
            <person name="Butenko A."/>
            <person name="Firsov S."/>
            <person name="Vlcek C."/>
            <person name="Logacheva M.D."/>
            <person name="Field M."/>
            <person name="Filatov D."/>
            <person name="Flegontova O."/>
            <person name="Gerasimov E."/>
            <person name="Jackson A.P."/>
            <person name="Kelly S."/>
            <person name="Opperdoes F."/>
            <person name="O'Reilly A."/>
            <person name="Votypka J."/>
            <person name="Yurchenko V."/>
            <person name="Lukes J."/>
        </authorList>
    </citation>
    <scope>NUCLEOTIDE SEQUENCE [LARGE SCALE GENOMIC DNA]</scope>
    <source>
        <strain evidence="2">H10</strain>
    </source>
</reference>
<dbReference type="VEuPathDB" id="TriTrypDB:LpyrH10_21_0340"/>
<feature type="region of interest" description="Disordered" evidence="1">
    <location>
        <begin position="268"/>
        <end position="302"/>
    </location>
</feature>
<keyword evidence="3" id="KW-1185">Reference proteome</keyword>
<feature type="compositionally biased region" description="Low complexity" evidence="1">
    <location>
        <begin position="695"/>
        <end position="713"/>
    </location>
</feature>
<feature type="compositionally biased region" description="Acidic residues" evidence="1">
    <location>
        <begin position="274"/>
        <end position="284"/>
    </location>
</feature>
<organism evidence="2 3">
    <name type="scientific">Leptomonas pyrrhocoris</name>
    <name type="common">Firebug parasite</name>
    <dbReference type="NCBI Taxonomy" id="157538"/>
    <lineage>
        <taxon>Eukaryota</taxon>
        <taxon>Discoba</taxon>
        <taxon>Euglenozoa</taxon>
        <taxon>Kinetoplastea</taxon>
        <taxon>Metakinetoplastina</taxon>
        <taxon>Trypanosomatida</taxon>
        <taxon>Trypanosomatidae</taxon>
        <taxon>Leishmaniinae</taxon>
        <taxon>Leptomonas</taxon>
    </lineage>
</organism>
<feature type="compositionally biased region" description="Polar residues" evidence="1">
    <location>
        <begin position="288"/>
        <end position="297"/>
    </location>
</feature>
<feature type="region of interest" description="Disordered" evidence="1">
    <location>
        <begin position="1"/>
        <end position="206"/>
    </location>
</feature>
<dbReference type="RefSeq" id="XP_015654570.1">
    <property type="nucleotide sequence ID" value="XM_015806699.1"/>
</dbReference>
<dbReference type="EMBL" id="LGTL01000021">
    <property type="protein sequence ID" value="KPA76131.1"/>
    <property type="molecule type" value="Genomic_DNA"/>
</dbReference>
<feature type="compositionally biased region" description="Low complexity" evidence="1">
    <location>
        <begin position="962"/>
        <end position="973"/>
    </location>
</feature>
<feature type="region of interest" description="Disordered" evidence="1">
    <location>
        <begin position="1269"/>
        <end position="1303"/>
    </location>
</feature>
<dbReference type="GeneID" id="26908183"/>
<gene>
    <name evidence="2" type="ORF">ABB37_07898</name>
</gene>
<dbReference type="RefSeq" id="XP_015654569.1">
    <property type="nucleotide sequence ID" value="XM_015806698.1"/>
</dbReference>
<feature type="region of interest" description="Disordered" evidence="1">
    <location>
        <begin position="1190"/>
        <end position="1219"/>
    </location>
</feature>
<feature type="region of interest" description="Disordered" evidence="1">
    <location>
        <begin position="382"/>
        <end position="492"/>
    </location>
</feature>
<protein>
    <submittedName>
        <fullName evidence="2">Uncharacterized protein</fullName>
    </submittedName>
</protein>
<sequence length="1378" mass="146549">MDRSAQFGSGSSLHRDEGESQSLSQARPRPAIRLDASLSFLHAGSRAGSPRSGPASPALGPAHASAMFATRDVNTESSYPGPHGALKSRSGYRREISSSLQATSASLSLGSSRPRSHHRHPPQQPQQAGLGGRATEAAGDELGSHKEARGLSSLAVMDAVLDSEATVMTRPSEPRMNGGGDPVEEDQESWQPQRTASPAPRMAVTLPDDFDGDFSESHSAAVAVAAGFPVTEAGIQSTTLPHGAEATAVMPGRSVNFSNASSFSFHLKASSGEPAEDNGNEEEGVSCRSRSSRGWSTTPPPRRAFVLSQRCSAASTVAAGDDDDNDERPVTDHHAAGAEEEKPQDVPAQAVHNVDDVAAPIPTGDATVTAVRGSAVLVMDSNDDSQRFFGQLRREERERRDRRHRRQQLHSEEEKSQEEGGEGADGVVREEERDGTAPTLPVGRLAPGQVVEEGGEDTKSGAAVGTQAQNESEVGCEDINSPQHENGTEDVPSFAARESAGLRLSDCVSGSSRSSMLSPLPRPVASVAQTVAAGGAVRQPPRISPAHQREEEDEERVGAEGEKKEEGPQSDAAVRAVYAEGGENEPKGRDVNFIEGAVVAEDAAAPDQLDRADNDEDEGEKGVAALDSIFEEHAEPSVSTTRTTANTAMSAAAVSSLWLVRGPTPTPLRQRRRGDCDESPERETDKAAAADEAKLSASPTVETEQAEAEAVTQNTDEDEMATTALPITLKDATSPPRSAALSVTSEEEEVEEEDTASKKPKERNTNEVPHAPSQRTVASPPLPPHAFRDDDSCSPEPQRPVALQQEEEVTVAATTRWKAALSPVSSPDRRHHHPAVEGVRTEQEAAPTSFTSSHAKADPLPAKTRKELDLLRPSPSTSATHSSVVGSGVTPDRQKNARTHITTTTTVTSVPSSPSTTLSESARVSEEVRELVERAQAEVRRTRASLLATMRDHRADFHLTDVAPASPPAESAGPSPPTTPTRSLVLPPVASTSVATAHGRTDAPSTTPSAAAAALIANTTPSTTGQTGRASEQLRTAAVTLRPQLAEAADAILRRLQGYDTRQHGVLPMETVMRVAYFVVVRRGMPVATWTLRTVGGGIASTPMRASMVMQSKEEADMPSARRYATGSAAAAGTEGRRAALLATTPLGRSLRGVRSEVHRAIATYSTPHNQLLSEAEGLTCAAKTPSLLAGSSVGVKRTRSEEESETEAPGRPATLMSPSRTLEQVMARQERRAEEERSLNFYFTVLEAFKQVFGERYAWHHLGATNASRHDSAAVKRSRADQSIAATATEKQSKDNGSGDVVEAEKDGEDAAAGFDIENELNDIAAPLETVFPRLRQQYALHQRDGTATPGMGFAQRPPPLDVLVYYRTFTDSLREL</sequence>
<feature type="compositionally biased region" description="Basic and acidic residues" evidence="1">
    <location>
        <begin position="327"/>
        <end position="344"/>
    </location>
</feature>
<evidence type="ECO:0000256" key="1">
    <source>
        <dbReference type="SAM" id="MobiDB-lite"/>
    </source>
</evidence>
<accession>A0A0N0DSV4</accession>
<feature type="compositionally biased region" description="Polar residues" evidence="1">
    <location>
        <begin position="874"/>
        <end position="885"/>
    </location>
</feature>
<feature type="region of interest" description="Disordered" evidence="1">
    <location>
        <begin position="961"/>
        <end position="985"/>
    </location>
</feature>
<feature type="compositionally biased region" description="Low complexity" evidence="1">
    <location>
        <begin position="97"/>
        <end position="113"/>
    </location>
</feature>
<dbReference type="OMA" id="VCRTRES"/>
<evidence type="ECO:0000313" key="2">
    <source>
        <dbReference type="EMBL" id="KPA76131.1"/>
    </source>
</evidence>
<dbReference type="Proteomes" id="UP000037923">
    <property type="component" value="Unassembled WGS sequence"/>
</dbReference>
<feature type="compositionally biased region" description="Basic and acidic residues" evidence="1">
    <location>
        <begin position="409"/>
        <end position="418"/>
    </location>
</feature>
<dbReference type="OrthoDB" id="267461at2759"/>
<feature type="compositionally biased region" description="Basic and acidic residues" evidence="1">
    <location>
        <begin position="556"/>
        <end position="567"/>
    </location>
</feature>
<feature type="compositionally biased region" description="Basic and acidic residues" evidence="1">
    <location>
        <begin position="755"/>
        <end position="765"/>
    </location>
</feature>
<comment type="caution">
    <text evidence="2">The sequence shown here is derived from an EMBL/GenBank/DDBJ whole genome shotgun (WGS) entry which is preliminary data.</text>
</comment>
<feature type="region of interest" description="Disordered" evidence="1">
    <location>
        <begin position="531"/>
        <end position="572"/>
    </location>
</feature>
<feature type="compositionally biased region" description="Low complexity" evidence="1">
    <location>
        <begin position="902"/>
        <end position="922"/>
    </location>
</feature>
<feature type="region of interest" description="Disordered" evidence="1">
    <location>
        <begin position="658"/>
        <end position="924"/>
    </location>
</feature>
<evidence type="ECO:0000313" key="3">
    <source>
        <dbReference type="Proteomes" id="UP000037923"/>
    </source>
</evidence>
<feature type="compositionally biased region" description="Basic and acidic residues" evidence="1">
    <location>
        <begin position="673"/>
        <end position="694"/>
    </location>
</feature>